<feature type="transmembrane region" description="Helical" evidence="8">
    <location>
        <begin position="237"/>
        <end position="263"/>
    </location>
</feature>
<dbReference type="OrthoDB" id="1654420at2759"/>
<evidence type="ECO:0000256" key="3">
    <source>
        <dbReference type="ARBA" id="ARBA00022449"/>
    </source>
</evidence>
<keyword evidence="6" id="KW-0406">Ion transport</keyword>
<dbReference type="GO" id="GO:0016020">
    <property type="term" value="C:membrane"/>
    <property type="evidence" value="ECO:0007669"/>
    <property type="project" value="UniProtKB-SubCell"/>
</dbReference>
<dbReference type="EMBL" id="JAAWWB010000029">
    <property type="protein sequence ID" value="KAG6747426.1"/>
    <property type="molecule type" value="Genomic_DNA"/>
</dbReference>
<feature type="transmembrane region" description="Helical" evidence="8">
    <location>
        <begin position="350"/>
        <end position="369"/>
    </location>
</feature>
<feature type="transmembrane region" description="Helical" evidence="8">
    <location>
        <begin position="575"/>
        <end position="594"/>
    </location>
</feature>
<dbReference type="Proteomes" id="UP000886885">
    <property type="component" value="Chromosome 15A"/>
</dbReference>
<keyword evidence="5 8" id="KW-1133">Transmembrane helix</keyword>
<keyword evidence="2" id="KW-0813">Transport</keyword>
<feature type="transmembrane region" description="Helical" evidence="8">
    <location>
        <begin position="489"/>
        <end position="509"/>
    </location>
</feature>
<dbReference type="Pfam" id="PF00999">
    <property type="entry name" value="Na_H_Exchanger"/>
    <property type="match status" value="2"/>
</dbReference>
<dbReference type="PANTHER" id="PTHR16254:SF20">
    <property type="entry name" value="K(+) EFFLUX ANTIPORTER 5"/>
    <property type="match status" value="1"/>
</dbReference>
<feature type="transmembrane region" description="Helical" evidence="8">
    <location>
        <begin position="515"/>
        <end position="533"/>
    </location>
</feature>
<feature type="transmembrane region" description="Helical" evidence="8">
    <location>
        <begin position="389"/>
        <end position="406"/>
    </location>
</feature>
<organism evidence="10 11">
    <name type="scientific">Populus tomentosa</name>
    <name type="common">Chinese white poplar</name>
    <dbReference type="NCBI Taxonomy" id="118781"/>
    <lineage>
        <taxon>Eukaryota</taxon>
        <taxon>Viridiplantae</taxon>
        <taxon>Streptophyta</taxon>
        <taxon>Embryophyta</taxon>
        <taxon>Tracheophyta</taxon>
        <taxon>Spermatophyta</taxon>
        <taxon>Magnoliopsida</taxon>
        <taxon>eudicotyledons</taxon>
        <taxon>Gunneridae</taxon>
        <taxon>Pentapetalae</taxon>
        <taxon>rosids</taxon>
        <taxon>fabids</taxon>
        <taxon>Malpighiales</taxon>
        <taxon>Salicaceae</taxon>
        <taxon>Saliceae</taxon>
        <taxon>Populus</taxon>
    </lineage>
</organism>
<dbReference type="PANTHER" id="PTHR16254">
    <property type="entry name" value="POTASSIUM/PROTON ANTIPORTER-RELATED"/>
    <property type="match status" value="1"/>
</dbReference>
<evidence type="ECO:0000256" key="4">
    <source>
        <dbReference type="ARBA" id="ARBA00022692"/>
    </source>
</evidence>
<dbReference type="GO" id="GO:0015386">
    <property type="term" value="F:potassium:proton antiporter activity"/>
    <property type="evidence" value="ECO:0007669"/>
    <property type="project" value="InterPro"/>
</dbReference>
<protein>
    <recommendedName>
        <fullName evidence="9">Cation/H+ exchanger transmembrane domain-containing protein</fullName>
    </recommendedName>
</protein>
<evidence type="ECO:0000313" key="10">
    <source>
        <dbReference type="EMBL" id="KAG6747426.1"/>
    </source>
</evidence>
<accession>A0A8X8C3M7</accession>
<evidence type="ECO:0000256" key="2">
    <source>
        <dbReference type="ARBA" id="ARBA00022448"/>
    </source>
</evidence>
<feature type="transmembrane region" description="Helical" evidence="8">
    <location>
        <begin position="545"/>
        <end position="563"/>
    </location>
</feature>
<comment type="subcellular location">
    <subcellularLocation>
        <location evidence="1">Membrane</location>
        <topology evidence="1">Multi-pass membrane protein</topology>
    </subcellularLocation>
</comment>
<evidence type="ECO:0000259" key="9">
    <source>
        <dbReference type="Pfam" id="PF00999"/>
    </source>
</evidence>
<feature type="domain" description="Cation/H+ exchanger transmembrane" evidence="9">
    <location>
        <begin position="169"/>
        <end position="406"/>
    </location>
</feature>
<keyword evidence="11" id="KW-1185">Reference proteome</keyword>
<dbReference type="InterPro" id="IPR045158">
    <property type="entry name" value="KEA4/5/6-like"/>
</dbReference>
<evidence type="ECO:0000256" key="8">
    <source>
        <dbReference type="SAM" id="Phobius"/>
    </source>
</evidence>
<feature type="domain" description="Cation/H+ exchanger transmembrane" evidence="9">
    <location>
        <begin position="440"/>
        <end position="595"/>
    </location>
</feature>
<evidence type="ECO:0000256" key="5">
    <source>
        <dbReference type="ARBA" id="ARBA00022989"/>
    </source>
</evidence>
<feature type="transmembrane region" description="Helical" evidence="8">
    <location>
        <begin position="165"/>
        <end position="193"/>
    </location>
</feature>
<reference evidence="10" key="1">
    <citation type="journal article" date="2020" name="bioRxiv">
        <title>Hybrid origin of Populus tomentosa Carr. identified through genome sequencing and phylogenomic analysis.</title>
        <authorList>
            <person name="An X."/>
            <person name="Gao K."/>
            <person name="Chen Z."/>
            <person name="Li J."/>
            <person name="Yang X."/>
            <person name="Yang X."/>
            <person name="Zhou J."/>
            <person name="Guo T."/>
            <person name="Zhao T."/>
            <person name="Huang S."/>
            <person name="Miao D."/>
            <person name="Khan W.U."/>
            <person name="Rao P."/>
            <person name="Ye M."/>
            <person name="Lei B."/>
            <person name="Liao W."/>
            <person name="Wang J."/>
            <person name="Ji L."/>
            <person name="Li Y."/>
            <person name="Guo B."/>
            <person name="Mustafa N.S."/>
            <person name="Li S."/>
            <person name="Yun Q."/>
            <person name="Keller S.R."/>
            <person name="Mao J."/>
            <person name="Zhang R."/>
            <person name="Strauss S.H."/>
        </authorList>
    </citation>
    <scope>NUCLEOTIDE SEQUENCE</scope>
    <source>
        <strain evidence="10">GM15</strain>
        <tissue evidence="10">Leaf</tissue>
    </source>
</reference>
<comment type="caution">
    <text evidence="10">The sequence shown here is derived from an EMBL/GenBank/DDBJ whole genome shotgun (WGS) entry which is preliminary data.</text>
</comment>
<dbReference type="AlphaFoldDB" id="A0A8X8C3M7"/>
<proteinExistence type="predicted"/>
<evidence type="ECO:0000256" key="6">
    <source>
        <dbReference type="ARBA" id="ARBA00023065"/>
    </source>
</evidence>
<evidence type="ECO:0000313" key="11">
    <source>
        <dbReference type="Proteomes" id="UP000886885"/>
    </source>
</evidence>
<keyword evidence="3" id="KW-0050">Antiport</keyword>
<feature type="transmembrane region" description="Helical" evidence="8">
    <location>
        <begin position="6"/>
        <end position="26"/>
    </location>
</feature>
<name>A0A8X8C3M7_POPTO</name>
<evidence type="ECO:0000256" key="1">
    <source>
        <dbReference type="ARBA" id="ARBA00004141"/>
    </source>
</evidence>
<sequence length="641" mass="70431">MKRGGFAYGFGFSWCFFLLLILICVNGRSDKEVRERFYGNLVNASAPDNGEGSIAKMFDRVLEKEFSENDQPEGSDRSSFNNSVADQQAVLETVAKITHDKGKKNDTQVANGTRPFQLQDVFSLENEESEDTETLIDKKDNVFVMSNKKSKYPILQVDVRLISDLVVAIVSAAIGGIISSCLGQPVIVGYLLAGSIIGPGGLNFISEMVQVETVAQFGVVFLLFALGLEFSLTKLKVVGPVAIIGGMLQIVIFICLCGIISVVRCLNLVTRCVEQSYLRVYLWAPSCQCHQQQWSRLVVKFLIERSSSNSLHGQVTIGTLIFQDCAVGLLFALLPVLGGNSGAIQGMISMGKLLLVLSLYLMAASFLSWSFVPRFLKLMIQLSSQTSELYQLAAVAFCLLSAWVGQHRTARNFFCHHVLITLGFPSTISALLLGDFCNLVLIILRFSLPFQCSDKLGLSLELGSFMAGVMISTTDFAQHTLEQVEPIRNLFAALFLSSIGMLINVHFLWNHVDILLASVILVIVVKTTIAAAVTKAFGYSIRTSFLVGVLLAQIGEFAFVLLSRASNLHLVEGKMYLLLLGTTALSLVTTPLLFKLIPNVMNLGVLLQWFPSESSPPNKWFPSENGTPNEERVSMIEVRNR</sequence>
<evidence type="ECO:0000256" key="7">
    <source>
        <dbReference type="ARBA" id="ARBA00023136"/>
    </source>
</evidence>
<keyword evidence="4 8" id="KW-0812">Transmembrane</keyword>
<feature type="transmembrane region" description="Helical" evidence="8">
    <location>
        <begin position="418"/>
        <end position="444"/>
    </location>
</feature>
<keyword evidence="7 8" id="KW-0472">Membrane</keyword>
<feature type="transmembrane region" description="Helical" evidence="8">
    <location>
        <begin position="315"/>
        <end position="338"/>
    </location>
</feature>
<dbReference type="InterPro" id="IPR006153">
    <property type="entry name" value="Cation/H_exchanger_TM"/>
</dbReference>
<feature type="transmembrane region" description="Helical" evidence="8">
    <location>
        <begin position="213"/>
        <end position="230"/>
    </location>
</feature>
<gene>
    <name evidence="10" type="ORF">POTOM_049830</name>
</gene>